<evidence type="ECO:0000313" key="3">
    <source>
        <dbReference type="Proteomes" id="UP000094329"/>
    </source>
</evidence>
<reference evidence="2 3" key="1">
    <citation type="submission" date="2016-08" db="EMBL/GenBank/DDBJ databases">
        <title>Draft genome sequence of Candidatus Piscirickettsia litoralis, from seawater.</title>
        <authorList>
            <person name="Wan X."/>
            <person name="Lee A.J."/>
            <person name="Hou S."/>
            <person name="Donachie S.P."/>
        </authorList>
    </citation>
    <scope>NUCLEOTIDE SEQUENCE [LARGE SCALE GENOMIC DNA]</scope>
    <source>
        <strain evidence="2 3">Y2</strain>
    </source>
</reference>
<protein>
    <submittedName>
        <fullName evidence="2">Uncharacterized protein</fullName>
    </submittedName>
</protein>
<organism evidence="2 3">
    <name type="scientific">Piscirickettsia litoralis</name>
    <dbReference type="NCBI Taxonomy" id="1891921"/>
    <lineage>
        <taxon>Bacteria</taxon>
        <taxon>Pseudomonadati</taxon>
        <taxon>Pseudomonadota</taxon>
        <taxon>Gammaproteobacteria</taxon>
        <taxon>Thiotrichales</taxon>
        <taxon>Piscirickettsiaceae</taxon>
        <taxon>Piscirickettsia</taxon>
    </lineage>
</organism>
<keyword evidence="3" id="KW-1185">Reference proteome</keyword>
<dbReference type="RefSeq" id="WP_069314265.1">
    <property type="nucleotide sequence ID" value="NZ_MDTU01000004.1"/>
</dbReference>
<name>A0ABX2ZXE8_9GAMM</name>
<sequence length="113" mass="12335">MKTFRRSDKSPRVNVHATLTGIDDSIIWKNMKTTLNLGAVPTPKSGFNFTVDGLGELKITSSGLSLKAKGKSKENKVTWKKLASLLDESHTAVKKPAKKTVTKKPAAKKTVKK</sequence>
<feature type="region of interest" description="Disordered" evidence="1">
    <location>
        <begin position="93"/>
        <end position="113"/>
    </location>
</feature>
<dbReference type="EMBL" id="MDTU01000004">
    <property type="protein sequence ID" value="ODN41276.1"/>
    <property type="molecule type" value="Genomic_DNA"/>
</dbReference>
<evidence type="ECO:0000256" key="1">
    <source>
        <dbReference type="SAM" id="MobiDB-lite"/>
    </source>
</evidence>
<proteinExistence type="predicted"/>
<accession>A0ABX2ZXE8</accession>
<comment type="caution">
    <text evidence="2">The sequence shown here is derived from an EMBL/GenBank/DDBJ whole genome shotgun (WGS) entry which is preliminary data.</text>
</comment>
<gene>
    <name evidence="2" type="ORF">BGC07_17055</name>
</gene>
<dbReference type="Proteomes" id="UP000094329">
    <property type="component" value="Unassembled WGS sequence"/>
</dbReference>
<evidence type="ECO:0000313" key="2">
    <source>
        <dbReference type="EMBL" id="ODN41276.1"/>
    </source>
</evidence>